<proteinExistence type="predicted"/>
<dbReference type="AlphaFoldDB" id="A0A9P8ZYL8"/>
<organism evidence="2 3">
    <name type="scientific">Plectosphaerella plurivora</name>
    <dbReference type="NCBI Taxonomy" id="936078"/>
    <lineage>
        <taxon>Eukaryota</taxon>
        <taxon>Fungi</taxon>
        <taxon>Dikarya</taxon>
        <taxon>Ascomycota</taxon>
        <taxon>Pezizomycotina</taxon>
        <taxon>Sordariomycetes</taxon>
        <taxon>Hypocreomycetidae</taxon>
        <taxon>Glomerellales</taxon>
        <taxon>Plectosphaerellaceae</taxon>
        <taxon>Plectosphaerella</taxon>
    </lineage>
</organism>
<evidence type="ECO:0000256" key="1">
    <source>
        <dbReference type="SAM" id="MobiDB-lite"/>
    </source>
</evidence>
<evidence type="ECO:0000313" key="3">
    <source>
        <dbReference type="Proteomes" id="UP000770015"/>
    </source>
</evidence>
<name>A0A9P8ZYL8_9PEZI</name>
<keyword evidence="3" id="KW-1185">Reference proteome</keyword>
<dbReference type="OrthoDB" id="4848012at2759"/>
<feature type="region of interest" description="Disordered" evidence="1">
    <location>
        <begin position="374"/>
        <end position="418"/>
    </location>
</feature>
<comment type="caution">
    <text evidence="2">The sequence shown here is derived from an EMBL/GenBank/DDBJ whole genome shotgun (WGS) entry which is preliminary data.</text>
</comment>
<gene>
    <name evidence="2" type="ORF">F5X68DRAFT_238006</name>
</gene>
<evidence type="ECO:0000313" key="2">
    <source>
        <dbReference type="EMBL" id="KAH6656192.1"/>
    </source>
</evidence>
<protein>
    <submittedName>
        <fullName evidence="2">Uncharacterized protein</fullName>
    </submittedName>
</protein>
<dbReference type="EMBL" id="JAGSXJ010000064">
    <property type="protein sequence ID" value="KAH6656192.1"/>
    <property type="molecule type" value="Genomic_DNA"/>
</dbReference>
<reference evidence="2" key="1">
    <citation type="journal article" date="2021" name="Nat. Commun.">
        <title>Genetic determinants of endophytism in the Arabidopsis root mycobiome.</title>
        <authorList>
            <person name="Mesny F."/>
            <person name="Miyauchi S."/>
            <person name="Thiergart T."/>
            <person name="Pickel B."/>
            <person name="Atanasova L."/>
            <person name="Karlsson M."/>
            <person name="Huettel B."/>
            <person name="Barry K.W."/>
            <person name="Haridas S."/>
            <person name="Chen C."/>
            <person name="Bauer D."/>
            <person name="Andreopoulos W."/>
            <person name="Pangilinan J."/>
            <person name="LaButti K."/>
            <person name="Riley R."/>
            <person name="Lipzen A."/>
            <person name="Clum A."/>
            <person name="Drula E."/>
            <person name="Henrissat B."/>
            <person name="Kohler A."/>
            <person name="Grigoriev I.V."/>
            <person name="Martin F.M."/>
            <person name="Hacquard S."/>
        </authorList>
    </citation>
    <scope>NUCLEOTIDE SEQUENCE</scope>
    <source>
        <strain evidence="2">MPI-SDFR-AT-0117</strain>
    </source>
</reference>
<dbReference type="Proteomes" id="UP000770015">
    <property type="component" value="Unassembled WGS sequence"/>
</dbReference>
<sequence>MAGNAAFSIVDIIDNPENAAMAVVGLLTAGRVRKPRDFVDLGSARRAQTKAGVAKMGDDFKKHDNSLQNVLGNCRQEGSKNDDDGPKQCNNKRDLDVGYHDDPLIFKRASDSFSGTTLTTPAKTCSAKWKQACYHYSSAMSVHAATPDMVRWTCWNRGAGSLWRQFCEKNDGYQVKANGVTKINEKFVKTTSAEVSKEIKTGTITYHTSVGVEIPNAVFEIKHWEQAPARDDGLWDNPCWASQLMPNDPGYALLINDPWYKKNPGATASTDLYSEPPLNPVTSGKTRSRMYAGNPRVAVRDNIWEDDGLVEDGGETTPFTSAVPAVPAVTGTFTQGDADAERRQFIDEDGTEFVEVVAEDVDCGELANALMASGEMPASTRPARRDAVASDVPGSEGEDLVHAAMPGSYVPDGRAKPT</sequence>
<accession>A0A9P8ZYL8</accession>